<dbReference type="PANTHER" id="PTHR46558">
    <property type="entry name" value="TRACRIPTIONAL REGULATORY PROTEIN-RELATED-RELATED"/>
    <property type="match status" value="1"/>
</dbReference>
<dbReference type="RefSeq" id="WP_020457806.1">
    <property type="nucleotide sequence ID" value="NC_009012.1"/>
</dbReference>
<organism evidence="3 4">
    <name type="scientific">Acetivibrio thermocellus (strain ATCC 27405 / DSM 1237 / JCM 9322 / NBRC 103400 / NCIMB 10682 / NRRL B-4536 / VPI 7372)</name>
    <name type="common">Clostridium thermocellum</name>
    <dbReference type="NCBI Taxonomy" id="203119"/>
    <lineage>
        <taxon>Bacteria</taxon>
        <taxon>Bacillati</taxon>
        <taxon>Bacillota</taxon>
        <taxon>Clostridia</taxon>
        <taxon>Eubacteriales</taxon>
        <taxon>Oscillospiraceae</taxon>
        <taxon>Acetivibrio</taxon>
    </lineage>
</organism>
<dbReference type="CDD" id="cd00093">
    <property type="entry name" value="HTH_XRE"/>
    <property type="match status" value="1"/>
</dbReference>
<reference evidence="3 4" key="2">
    <citation type="journal article" date="2013" name="Biotechnol. Biofuels">
        <title>Global transcriptome analysis of Clostridium thermocellum ATCC 27405 during growth on dilute acid pretreated Populus and switchgrass.</title>
        <authorList>
            <person name="Wilson C.M."/>
            <person name="Rodriguez M.Jr."/>
            <person name="Johnson C.M."/>
            <person name="Martin S.L."/>
            <person name="Chu T.M."/>
            <person name="Wolfinger R.D."/>
            <person name="Hauser L.J."/>
            <person name="Land M.L."/>
            <person name="Klingeman D.M."/>
            <person name="Syed M.H."/>
            <person name="Ragauskas A.J."/>
            <person name="Tschaplinski T.J."/>
            <person name="Mielenz J.R."/>
            <person name="Brown S.D."/>
        </authorList>
    </citation>
    <scope>NUCLEOTIDE SEQUENCE [LARGE SCALE GENOMIC DNA]</scope>
    <source>
        <strain evidence="4">ATCC 27405 / DSM 1237 / JCM 9322 / NBRC 103400 / NCIMB 10682 / NRRL B-4536 / VPI 7372</strain>
    </source>
</reference>
<proteinExistence type="predicted"/>
<dbReference type="STRING" id="203119.Cthe_2461"/>
<dbReference type="SMART" id="SM00530">
    <property type="entry name" value="HTH_XRE"/>
    <property type="match status" value="1"/>
</dbReference>
<accession>A3DI84</accession>
<dbReference type="KEGG" id="cth:Cthe_2461"/>
<dbReference type="GeneID" id="35805904"/>
<dbReference type="GO" id="GO:0003677">
    <property type="term" value="F:DNA binding"/>
    <property type="evidence" value="ECO:0007669"/>
    <property type="project" value="UniProtKB-KW"/>
</dbReference>
<protein>
    <submittedName>
        <fullName evidence="3">Helix-turn-helix domain protein</fullName>
    </submittedName>
</protein>
<evidence type="ECO:0000259" key="2">
    <source>
        <dbReference type="PROSITE" id="PS50943"/>
    </source>
</evidence>
<sequence>MHNKNVASEVRELIKEKRAALNLTQKQLADLVGVDRTTISKIENGIRPSVNSAKKIAQILGLDWTIFFDSDEEHQTETA</sequence>
<dbReference type="Gene3D" id="1.10.260.40">
    <property type="entry name" value="lambda repressor-like DNA-binding domains"/>
    <property type="match status" value="1"/>
</dbReference>
<evidence type="ECO:0000313" key="3">
    <source>
        <dbReference type="EMBL" id="ABN53663.1"/>
    </source>
</evidence>
<gene>
    <name evidence="3" type="ordered locus">Cthe_2461</name>
</gene>
<dbReference type="PROSITE" id="PS50943">
    <property type="entry name" value="HTH_CROC1"/>
    <property type="match status" value="1"/>
</dbReference>
<dbReference type="Pfam" id="PF01381">
    <property type="entry name" value="HTH_3"/>
    <property type="match status" value="1"/>
</dbReference>
<reference evidence="4" key="1">
    <citation type="submission" date="2007-02" db="EMBL/GenBank/DDBJ databases">
        <title>Complete sequence of Clostridium thermocellum ATCC 27405.</title>
        <authorList>
            <consortium name="US DOE Joint Genome Institute"/>
            <person name="Copeland A."/>
            <person name="Lucas S."/>
            <person name="Lapidus A."/>
            <person name="Barry K."/>
            <person name="Detter J.C."/>
            <person name="Glavina del Rio T."/>
            <person name="Hammon N."/>
            <person name="Israni S."/>
            <person name="Dalin E."/>
            <person name="Tice H."/>
            <person name="Pitluck S."/>
            <person name="Chertkov O."/>
            <person name="Brettin T."/>
            <person name="Bruce D."/>
            <person name="Han C."/>
            <person name="Tapia R."/>
            <person name="Gilna P."/>
            <person name="Schmutz J."/>
            <person name="Larimer F."/>
            <person name="Land M."/>
            <person name="Hauser L."/>
            <person name="Kyrpides N."/>
            <person name="Mikhailova N."/>
            <person name="Wu J.H.D."/>
            <person name="Newcomb M."/>
            <person name="Richardson P."/>
        </authorList>
    </citation>
    <scope>NUCLEOTIDE SEQUENCE [LARGE SCALE GENOMIC DNA]</scope>
    <source>
        <strain evidence="4">ATCC 27405 / DSM 1237 / JCM 9322 / NBRC 103400 / NCIMB 10682 / NRRL B-4536 / VPI 7372</strain>
    </source>
</reference>
<feature type="domain" description="HTH cro/C1-type" evidence="2">
    <location>
        <begin position="14"/>
        <end position="67"/>
    </location>
</feature>
<dbReference type="EMBL" id="CP000568">
    <property type="protein sequence ID" value="ABN53663.1"/>
    <property type="molecule type" value="Genomic_DNA"/>
</dbReference>
<dbReference type="SUPFAM" id="SSF47413">
    <property type="entry name" value="lambda repressor-like DNA-binding domains"/>
    <property type="match status" value="1"/>
</dbReference>
<keyword evidence="1" id="KW-0238">DNA-binding</keyword>
<keyword evidence="4" id="KW-1185">Reference proteome</keyword>
<dbReference type="HOGENOM" id="CLU_066192_44_5_9"/>
<evidence type="ECO:0000313" key="4">
    <source>
        <dbReference type="Proteomes" id="UP000002145"/>
    </source>
</evidence>
<dbReference type="InterPro" id="IPR001387">
    <property type="entry name" value="Cro/C1-type_HTH"/>
</dbReference>
<dbReference type="PANTHER" id="PTHR46558:SF11">
    <property type="entry name" value="HTH-TYPE TRANSCRIPTIONAL REGULATOR XRE"/>
    <property type="match status" value="1"/>
</dbReference>
<evidence type="ECO:0000256" key="1">
    <source>
        <dbReference type="ARBA" id="ARBA00023125"/>
    </source>
</evidence>
<dbReference type="OrthoDB" id="1684348at2"/>
<dbReference type="Proteomes" id="UP000002145">
    <property type="component" value="Chromosome"/>
</dbReference>
<dbReference type="eggNOG" id="COG1476">
    <property type="taxonomic scope" value="Bacteria"/>
</dbReference>
<dbReference type="AlphaFoldDB" id="A3DI84"/>
<dbReference type="InterPro" id="IPR010982">
    <property type="entry name" value="Lambda_DNA-bd_dom_sf"/>
</dbReference>
<name>A3DI84_ACET2</name>